<keyword evidence="2" id="KW-1185">Reference proteome</keyword>
<proteinExistence type="predicted"/>
<protein>
    <submittedName>
        <fullName evidence="1">Uncharacterized protein</fullName>
    </submittedName>
</protein>
<accession>A0A286REG0</accession>
<dbReference type="AlphaFoldDB" id="A0A286REG0"/>
<name>A0A286REG0_9BACT</name>
<dbReference type="EMBL" id="CP018477">
    <property type="protein sequence ID" value="ASV74354.1"/>
    <property type="molecule type" value="Genomic_DNA"/>
</dbReference>
<evidence type="ECO:0000313" key="1">
    <source>
        <dbReference type="EMBL" id="ASV74354.1"/>
    </source>
</evidence>
<dbReference type="KEGG" id="ttf:THTE_1752"/>
<gene>
    <name evidence="1" type="ORF">THTE_1752</name>
</gene>
<organism evidence="1 2">
    <name type="scientific">Thermogutta terrifontis</name>
    <dbReference type="NCBI Taxonomy" id="1331910"/>
    <lineage>
        <taxon>Bacteria</taxon>
        <taxon>Pseudomonadati</taxon>
        <taxon>Planctomycetota</taxon>
        <taxon>Planctomycetia</taxon>
        <taxon>Pirellulales</taxon>
        <taxon>Thermoguttaceae</taxon>
        <taxon>Thermogutta</taxon>
    </lineage>
</organism>
<sequence>MDGGENARLYRKKVWSTEHFLRRPRGFFLYASPRKLNGRS</sequence>
<evidence type="ECO:0000313" key="2">
    <source>
        <dbReference type="Proteomes" id="UP000215086"/>
    </source>
</evidence>
<reference evidence="1 2" key="1">
    <citation type="journal article" name="Front. Microbiol.">
        <title>Sugar Metabolism of the First Thermophilic Planctomycete Thermogutta terrifontis: Comparative Genomic and Transcriptomic Approaches.</title>
        <authorList>
            <person name="Elcheninov A.G."/>
            <person name="Menzel P."/>
            <person name="Gudbergsdottir S.R."/>
            <person name="Slesarev A.I."/>
            <person name="Kadnikov V.V."/>
            <person name="Krogh A."/>
            <person name="Bonch-Osmolovskaya E.A."/>
            <person name="Peng X."/>
            <person name="Kublanov I.V."/>
        </authorList>
    </citation>
    <scope>NUCLEOTIDE SEQUENCE [LARGE SCALE GENOMIC DNA]</scope>
    <source>
        <strain evidence="1 2">R1</strain>
    </source>
</reference>
<dbReference type="Proteomes" id="UP000215086">
    <property type="component" value="Chromosome"/>
</dbReference>